<protein>
    <recommendedName>
        <fullName evidence="13">DNA 3'-5' helicase</fullName>
        <ecNumber evidence="13">5.6.2.4</ecNumber>
    </recommendedName>
</protein>
<dbReference type="EC" id="5.6.2.4" evidence="13"/>
<dbReference type="InterPro" id="IPR014016">
    <property type="entry name" value="UvrD-like_ATP-bd"/>
</dbReference>
<dbReference type="InterPro" id="IPR038726">
    <property type="entry name" value="PDDEXK_AddAB-type"/>
</dbReference>
<evidence type="ECO:0000256" key="13">
    <source>
        <dbReference type="ARBA" id="ARBA00034808"/>
    </source>
</evidence>
<dbReference type="Gene3D" id="3.40.50.300">
    <property type="entry name" value="P-loop containing nucleotide triphosphate hydrolases"/>
    <property type="match status" value="2"/>
</dbReference>
<evidence type="ECO:0000256" key="7">
    <source>
        <dbReference type="ARBA" id="ARBA00022839"/>
    </source>
</evidence>
<dbReference type="SMART" id="SM00382">
    <property type="entry name" value="AAA"/>
    <property type="match status" value="1"/>
</dbReference>
<evidence type="ECO:0000256" key="1">
    <source>
        <dbReference type="ARBA" id="ARBA00009922"/>
    </source>
</evidence>
<keyword evidence="10" id="KW-0234">DNA repair</keyword>
<dbReference type="PANTHER" id="PTHR11070">
    <property type="entry name" value="UVRD / RECB / PCRA DNA HELICASE FAMILY MEMBER"/>
    <property type="match status" value="1"/>
</dbReference>
<dbReference type="GO" id="GO:0004386">
    <property type="term" value="F:helicase activity"/>
    <property type="evidence" value="ECO:0007669"/>
    <property type="project" value="UniProtKB-KW"/>
</dbReference>
<dbReference type="EMBL" id="BAABRR010000012">
    <property type="protein sequence ID" value="GAA5519657.1"/>
    <property type="molecule type" value="Genomic_DNA"/>
</dbReference>
<keyword evidence="2" id="KW-0540">Nuclease</keyword>
<keyword evidence="4" id="KW-0227">DNA damage</keyword>
<evidence type="ECO:0000256" key="2">
    <source>
        <dbReference type="ARBA" id="ARBA00022722"/>
    </source>
</evidence>
<sequence length="1060" mass="110668">MTSPGGAALRLLAPAAPREVPELDGRQAAALEDALADRVPGDPGHLVIVGAPGSGKTTVAARIAVEAVRRGTDVSRVLVMAATRTTAARLRDRVSLALDRPVGAPVVRTAASTAHAILSAESAAHGEPPPVLVTGAEQDQILRELLEGHASGRGAAPDWAGVIPPEATLLPGFRAELRDLLMRASEGGLTPDRLAALGRATERPEWVAAASVMDEYDAVLGWRSMTQDQGARFDPAVVVAQAADALAGWDAELARPSWDLVIVDDAQELTAAGVGLVRAIAEGGARIVLVGNADQAVQGYRGALPTALADAVAPAPRGLGAGLARLGPGHRQREALSAVTSAVVARIGTSGVGSARERGTWDLADGEVEVLTAAHRHAHSRAVADALRRARHGLDGPPTPWSEMVVIARSTARLRELRADLAAADIPCETLGDGAALHAEPAVAPLLTLMRRAAESARGGASPWEEHEVMALLGSRLVGLDPVALRRLRRALVKEERLGGGSRGSAELLVEAITDPARWATLATPDARLAERASAALRAGTEAARDGTPATVAWAVWNALGVAEEWRAAALAGSARDDSDLDAVVAVMKAAALYVERMPSASVESFVDHLEGQDFAADSLGARARVRDAVAFCTPASAAGREWEVAVVAGLEEGVWPDTRLRDAVLGAQHLAEILAGRAEAVPLPAAARADSARVARRAVIDDETRSFAVAVSRARRRLVLTCVDGEEQRPSRYVAWASVAAAVEPQPAELDRRIADLRGAVAAVRVGALSARDATRAAHVETLARLARQGVAGADPGQWHGVPEWSSQSGMWHDGQPVRVSPSRLESLERCPLRWAVETVGGTAEAGEKQVLGTVIHEIAAALPHGTAPELARALDERWGEVGGTDTWPDRVLRERADSMIRRLGAYVASSAASAVEVEQPFAVEIDRAVVAGSADRVETRDGVTRIVDLKTGASAPSAAEAAHHAQLAMYQLAAAHGAFPGVDHADGAALVYVGGTSKGPTLREQPAIDVEATTARLAEAVEVMVAAEFEARQNDLCGHCPARRSCPAWATGRQVTDS</sequence>
<dbReference type="Gene3D" id="3.90.320.10">
    <property type="match status" value="1"/>
</dbReference>
<dbReference type="Pfam" id="PF00580">
    <property type="entry name" value="UvrD-helicase"/>
    <property type="match status" value="1"/>
</dbReference>
<dbReference type="InterPro" id="IPR003593">
    <property type="entry name" value="AAA+_ATPase"/>
</dbReference>
<dbReference type="InterPro" id="IPR011604">
    <property type="entry name" value="PDDEXK-like_dom_sf"/>
</dbReference>
<evidence type="ECO:0000256" key="15">
    <source>
        <dbReference type="PROSITE-ProRule" id="PRU00560"/>
    </source>
</evidence>
<dbReference type="InterPro" id="IPR014017">
    <property type="entry name" value="DNA_helicase_UvrD-like_C"/>
</dbReference>
<evidence type="ECO:0000256" key="11">
    <source>
        <dbReference type="ARBA" id="ARBA00023235"/>
    </source>
</evidence>
<evidence type="ECO:0000256" key="14">
    <source>
        <dbReference type="ARBA" id="ARBA00048988"/>
    </source>
</evidence>
<accession>A0ABP9WIJ1</accession>
<evidence type="ECO:0000256" key="4">
    <source>
        <dbReference type="ARBA" id="ARBA00022763"/>
    </source>
</evidence>
<name>A0ABP9WIJ1_9MICO</name>
<evidence type="ECO:0000256" key="9">
    <source>
        <dbReference type="ARBA" id="ARBA00023125"/>
    </source>
</evidence>
<feature type="domain" description="UvrD-like helicase ATP-binding" evidence="16">
    <location>
        <begin position="29"/>
        <end position="333"/>
    </location>
</feature>
<keyword evidence="8 15" id="KW-0067">ATP-binding</keyword>
<dbReference type="Gene3D" id="1.10.486.10">
    <property type="entry name" value="PCRA, domain 4"/>
    <property type="match status" value="1"/>
</dbReference>
<comment type="catalytic activity">
    <reaction evidence="12">
        <text>Couples ATP hydrolysis with the unwinding of duplex DNA by translocating in the 3'-5' direction.</text>
        <dbReference type="EC" id="5.6.2.4"/>
    </reaction>
</comment>
<dbReference type="SUPFAM" id="SSF52540">
    <property type="entry name" value="P-loop containing nucleoside triphosphate hydrolases"/>
    <property type="match status" value="1"/>
</dbReference>
<proteinExistence type="inferred from homology"/>
<evidence type="ECO:0000313" key="19">
    <source>
        <dbReference type="Proteomes" id="UP001426770"/>
    </source>
</evidence>
<keyword evidence="5 15" id="KW-0378">Hydrolase</keyword>
<evidence type="ECO:0000256" key="10">
    <source>
        <dbReference type="ARBA" id="ARBA00023204"/>
    </source>
</evidence>
<keyword evidence="19" id="KW-1185">Reference proteome</keyword>
<reference evidence="18 19" key="1">
    <citation type="submission" date="2024-02" db="EMBL/GenBank/DDBJ databases">
        <title>Lysinimicrobium sediminis NBRC 112286.</title>
        <authorList>
            <person name="Ichikawa N."/>
            <person name="Katano-Makiyama Y."/>
            <person name="Hidaka K."/>
        </authorList>
    </citation>
    <scope>NUCLEOTIDE SEQUENCE [LARGE SCALE GENOMIC DNA]</scope>
    <source>
        <strain evidence="18 19">NBRC 112286</strain>
    </source>
</reference>
<keyword evidence="9" id="KW-0238">DNA-binding</keyword>
<comment type="similarity">
    <text evidence="1">Belongs to the helicase family. UvrD subfamily.</text>
</comment>
<keyword evidence="11" id="KW-0413">Isomerase</keyword>
<dbReference type="SMART" id="SM00487">
    <property type="entry name" value="DEXDc"/>
    <property type="match status" value="1"/>
</dbReference>
<organism evidence="18 19">
    <name type="scientific">Demequina sediminis</name>
    <dbReference type="NCBI Taxonomy" id="1930058"/>
    <lineage>
        <taxon>Bacteria</taxon>
        <taxon>Bacillati</taxon>
        <taxon>Actinomycetota</taxon>
        <taxon>Actinomycetes</taxon>
        <taxon>Micrococcales</taxon>
        <taxon>Demequinaceae</taxon>
        <taxon>Demequina</taxon>
    </lineage>
</organism>
<evidence type="ECO:0000259" key="17">
    <source>
        <dbReference type="PROSITE" id="PS51217"/>
    </source>
</evidence>
<evidence type="ECO:0000256" key="8">
    <source>
        <dbReference type="ARBA" id="ARBA00022840"/>
    </source>
</evidence>
<gene>
    <name evidence="18" type="primary">rep_2</name>
    <name evidence="18" type="ORF">Lsed01_02109</name>
</gene>
<keyword evidence="7" id="KW-0269">Exonuclease</keyword>
<evidence type="ECO:0000313" key="18">
    <source>
        <dbReference type="EMBL" id="GAA5519657.1"/>
    </source>
</evidence>
<comment type="catalytic activity">
    <reaction evidence="14">
        <text>ATP + H2O = ADP + phosphate + H(+)</text>
        <dbReference type="Rhea" id="RHEA:13065"/>
        <dbReference type="ChEBI" id="CHEBI:15377"/>
        <dbReference type="ChEBI" id="CHEBI:15378"/>
        <dbReference type="ChEBI" id="CHEBI:30616"/>
        <dbReference type="ChEBI" id="CHEBI:43474"/>
        <dbReference type="ChEBI" id="CHEBI:456216"/>
        <dbReference type="EC" id="5.6.2.4"/>
    </reaction>
</comment>
<dbReference type="RefSeq" id="WP_345380033.1">
    <property type="nucleotide sequence ID" value="NZ_BAABRR010000012.1"/>
</dbReference>
<dbReference type="PROSITE" id="PS51217">
    <property type="entry name" value="UVRD_HELICASE_CTER"/>
    <property type="match status" value="1"/>
</dbReference>
<feature type="binding site" evidence="15">
    <location>
        <begin position="50"/>
        <end position="57"/>
    </location>
    <ligand>
        <name>ATP</name>
        <dbReference type="ChEBI" id="CHEBI:30616"/>
    </ligand>
</feature>
<dbReference type="Pfam" id="PF12705">
    <property type="entry name" value="PDDEXK_1"/>
    <property type="match status" value="1"/>
</dbReference>
<evidence type="ECO:0000256" key="5">
    <source>
        <dbReference type="ARBA" id="ARBA00022801"/>
    </source>
</evidence>
<dbReference type="InterPro" id="IPR013986">
    <property type="entry name" value="DExx_box_DNA_helicase_dom_sf"/>
</dbReference>
<dbReference type="Gene3D" id="1.10.10.160">
    <property type="match status" value="1"/>
</dbReference>
<dbReference type="InterPro" id="IPR000212">
    <property type="entry name" value="DNA_helicase_UvrD/REP"/>
</dbReference>
<dbReference type="InterPro" id="IPR014001">
    <property type="entry name" value="Helicase_ATP-bd"/>
</dbReference>
<dbReference type="Proteomes" id="UP001426770">
    <property type="component" value="Unassembled WGS sequence"/>
</dbReference>
<dbReference type="InterPro" id="IPR027417">
    <property type="entry name" value="P-loop_NTPase"/>
</dbReference>
<dbReference type="PANTHER" id="PTHR11070:SF59">
    <property type="entry name" value="DNA 3'-5' HELICASE"/>
    <property type="match status" value="1"/>
</dbReference>
<feature type="domain" description="UvrD-like helicase C-terminal" evidence="17">
    <location>
        <begin position="337"/>
        <end position="640"/>
    </location>
</feature>
<comment type="caution">
    <text evidence="18">The sequence shown here is derived from an EMBL/GenBank/DDBJ whole genome shotgun (WGS) entry which is preliminary data.</text>
</comment>
<evidence type="ECO:0000259" key="16">
    <source>
        <dbReference type="PROSITE" id="PS51198"/>
    </source>
</evidence>
<dbReference type="PROSITE" id="PS51198">
    <property type="entry name" value="UVRD_HELICASE_ATP_BIND"/>
    <property type="match status" value="1"/>
</dbReference>
<keyword evidence="3 15" id="KW-0547">Nucleotide-binding</keyword>
<evidence type="ECO:0000256" key="12">
    <source>
        <dbReference type="ARBA" id="ARBA00034617"/>
    </source>
</evidence>
<keyword evidence="6 15" id="KW-0347">Helicase</keyword>
<evidence type="ECO:0000256" key="6">
    <source>
        <dbReference type="ARBA" id="ARBA00022806"/>
    </source>
</evidence>
<evidence type="ECO:0000256" key="3">
    <source>
        <dbReference type="ARBA" id="ARBA00022741"/>
    </source>
</evidence>